<dbReference type="Proteomes" id="UP000502196">
    <property type="component" value="Chromosome"/>
</dbReference>
<dbReference type="EMBL" id="LR792683">
    <property type="protein sequence ID" value="CAB3391137.1"/>
    <property type="molecule type" value="Genomic_DNA"/>
</dbReference>
<name>A0A6F9E404_9BACL</name>
<evidence type="ECO:0000313" key="2">
    <source>
        <dbReference type="Proteomes" id="UP000502196"/>
    </source>
</evidence>
<organism evidence="1 2">
    <name type="scientific">Kyrpidia spormannii</name>
    <dbReference type="NCBI Taxonomy" id="2055160"/>
    <lineage>
        <taxon>Bacteria</taxon>
        <taxon>Bacillati</taxon>
        <taxon>Bacillota</taxon>
        <taxon>Bacilli</taxon>
        <taxon>Bacillales</taxon>
        <taxon>Alicyclobacillaceae</taxon>
        <taxon>Kyrpidia</taxon>
    </lineage>
</organism>
<sequence>MSALADPVSAAPFRGFSCDKLKEARVPPGDFFDEGGSKDGIPKAGKEWTQGFGDCLGKLADLWDGD</sequence>
<proteinExistence type="predicted"/>
<reference evidence="1 2" key="1">
    <citation type="submission" date="2020-04" db="EMBL/GenBank/DDBJ databases">
        <authorList>
            <person name="Hogendoorn C."/>
        </authorList>
    </citation>
    <scope>NUCLEOTIDE SEQUENCE [LARGE SCALE GENOMIC DNA]</scope>
    <source>
        <strain evidence="1">COOX1</strain>
    </source>
</reference>
<dbReference type="AlphaFoldDB" id="A0A6F9E404"/>
<protein>
    <submittedName>
        <fullName evidence="1">Uncharacterized protein</fullName>
    </submittedName>
</protein>
<gene>
    <name evidence="1" type="ORF">COOX1_0762</name>
</gene>
<evidence type="ECO:0000313" key="1">
    <source>
        <dbReference type="EMBL" id="CAB3391137.1"/>
    </source>
</evidence>
<accession>A0A6F9E404</accession>